<gene>
    <name evidence="3" type="ORF">KC614_01385</name>
</gene>
<keyword evidence="2" id="KW-0812">Transmembrane</keyword>
<proteinExistence type="predicted"/>
<feature type="compositionally biased region" description="Basic and acidic residues" evidence="1">
    <location>
        <begin position="276"/>
        <end position="288"/>
    </location>
</feature>
<accession>A0A955RQP0</accession>
<organism evidence="3 4">
    <name type="scientific">candidate division WWE3 bacterium</name>
    <dbReference type="NCBI Taxonomy" id="2053526"/>
    <lineage>
        <taxon>Bacteria</taxon>
        <taxon>Katanobacteria</taxon>
    </lineage>
</organism>
<sequence length="288" mass="31197">MALSLSNKKESSVSADVAALFKFWFFPFVSIAMSAVIGYFVIWPWVQDVLDKRDSIDVDKEKITALVKKVNVLNSANGEELTDYLLQLQIAVPRSASPANILGSIEQQVINSGMYLTNIHYAGISNASATASTSRAASTESESTSDTETSVVAPSEALRTVDSGEIHEVNQSGEVGVVVDLSGDYYQAVNLLRDLQETRPLFTITNFTISNTPQTLGDGTTTTHSMSLQLSSDFKMLIDNLGTASSPVESLTSSEIESIKEINKLSTLYDSTQTDEGPKFPEGKDNPF</sequence>
<protein>
    <submittedName>
        <fullName evidence="3">Uncharacterized protein</fullName>
    </submittedName>
</protein>
<feature type="transmembrane region" description="Helical" evidence="2">
    <location>
        <begin position="21"/>
        <end position="46"/>
    </location>
</feature>
<reference evidence="3" key="1">
    <citation type="submission" date="2020-04" db="EMBL/GenBank/DDBJ databases">
        <authorList>
            <person name="Zhang T."/>
        </authorList>
    </citation>
    <scope>NUCLEOTIDE SEQUENCE</scope>
    <source>
        <strain evidence="3">HKST-UBA03</strain>
    </source>
</reference>
<comment type="caution">
    <text evidence="3">The sequence shown here is derived from an EMBL/GenBank/DDBJ whole genome shotgun (WGS) entry which is preliminary data.</text>
</comment>
<evidence type="ECO:0000256" key="2">
    <source>
        <dbReference type="SAM" id="Phobius"/>
    </source>
</evidence>
<evidence type="ECO:0000313" key="3">
    <source>
        <dbReference type="EMBL" id="MCA9391841.1"/>
    </source>
</evidence>
<dbReference type="InterPro" id="IPR014717">
    <property type="entry name" value="Transl_elong_EF1B/ribsomal_bS6"/>
</dbReference>
<keyword evidence="2" id="KW-1133">Transmembrane helix</keyword>
<feature type="region of interest" description="Disordered" evidence="1">
    <location>
        <begin position="267"/>
        <end position="288"/>
    </location>
</feature>
<keyword evidence="2" id="KW-0472">Membrane</keyword>
<dbReference type="EMBL" id="JAGQKZ010000007">
    <property type="protein sequence ID" value="MCA9391841.1"/>
    <property type="molecule type" value="Genomic_DNA"/>
</dbReference>
<dbReference type="AlphaFoldDB" id="A0A955RQP0"/>
<dbReference type="Proteomes" id="UP000751518">
    <property type="component" value="Unassembled WGS sequence"/>
</dbReference>
<evidence type="ECO:0000256" key="1">
    <source>
        <dbReference type="SAM" id="MobiDB-lite"/>
    </source>
</evidence>
<evidence type="ECO:0000313" key="4">
    <source>
        <dbReference type="Proteomes" id="UP000751518"/>
    </source>
</evidence>
<dbReference type="Gene3D" id="3.30.70.60">
    <property type="match status" value="1"/>
</dbReference>
<name>A0A955RQP0_UNCKA</name>
<reference evidence="3" key="2">
    <citation type="journal article" date="2021" name="Microbiome">
        <title>Successional dynamics and alternative stable states in a saline activated sludge microbial community over 9 years.</title>
        <authorList>
            <person name="Wang Y."/>
            <person name="Ye J."/>
            <person name="Ju F."/>
            <person name="Liu L."/>
            <person name="Boyd J.A."/>
            <person name="Deng Y."/>
            <person name="Parks D.H."/>
            <person name="Jiang X."/>
            <person name="Yin X."/>
            <person name="Woodcroft B.J."/>
            <person name="Tyson G.W."/>
            <person name="Hugenholtz P."/>
            <person name="Polz M.F."/>
            <person name="Zhang T."/>
        </authorList>
    </citation>
    <scope>NUCLEOTIDE SEQUENCE</scope>
    <source>
        <strain evidence="3">HKST-UBA03</strain>
    </source>
</reference>